<name>A0A1G8ECC0_ANETH</name>
<dbReference type="AlphaFoldDB" id="A0A1G8ECC0"/>
<dbReference type="OrthoDB" id="9792678at2"/>
<evidence type="ECO:0000313" key="1">
    <source>
        <dbReference type="EMBL" id="SDH67349.1"/>
    </source>
</evidence>
<dbReference type="InterPro" id="IPR021269">
    <property type="entry name" value="DUF2848"/>
</dbReference>
<dbReference type="Pfam" id="PF11010">
    <property type="entry name" value="DUF2848"/>
    <property type="match status" value="1"/>
</dbReference>
<dbReference type="Proteomes" id="UP000198956">
    <property type="component" value="Unassembled WGS sequence"/>
</dbReference>
<gene>
    <name evidence="1" type="ORF">SAMN04489735_10425</name>
</gene>
<dbReference type="RefSeq" id="WP_091261182.1">
    <property type="nucleotide sequence ID" value="NZ_FNDE01000042.1"/>
</dbReference>
<evidence type="ECO:0008006" key="3">
    <source>
        <dbReference type="Google" id="ProtNLM"/>
    </source>
</evidence>
<proteinExistence type="predicted"/>
<reference evidence="1 2" key="1">
    <citation type="submission" date="2016-10" db="EMBL/GenBank/DDBJ databases">
        <authorList>
            <person name="de Groot N.N."/>
        </authorList>
    </citation>
    <scope>NUCLEOTIDE SEQUENCE [LARGE SCALE GENOMIC DNA]</scope>
    <source>
        <strain evidence="1 2">L 420-91</strain>
    </source>
</reference>
<organism evidence="1 2">
    <name type="scientific">Aneurinibacillus thermoaerophilus</name>
    <dbReference type="NCBI Taxonomy" id="143495"/>
    <lineage>
        <taxon>Bacteria</taxon>
        <taxon>Bacillati</taxon>
        <taxon>Bacillota</taxon>
        <taxon>Bacilli</taxon>
        <taxon>Bacillales</taxon>
        <taxon>Paenibacillaceae</taxon>
        <taxon>Aneurinibacillus group</taxon>
        <taxon>Aneurinibacillus</taxon>
    </lineage>
</organism>
<evidence type="ECO:0000313" key="2">
    <source>
        <dbReference type="Proteomes" id="UP000198956"/>
    </source>
</evidence>
<protein>
    <recommendedName>
        <fullName evidence="3">DUF2848 domain-containing protein</fullName>
    </recommendedName>
</protein>
<accession>A0A1G8ECC0</accession>
<sequence length="231" mass="26399">MKEISVTIDLGNGDKRQETFQVSNVIVVGYGGRNIEKVMEHIHELEQIGVSPPSTIPAIYPQKLSSLTFNDSIRVNGEETSGEAEYVLFNDGNEWFVTVGSDHTDRLIEKEDIQKSKEACPKPLATLFWKLKDVEQHWDELILRSWITDNTGRRMYQENNLTALLPVHELLDKLREFGYENLSNTIIFSGTVPTLEGFVYGSKFEYELEDPVLNRVIRDEYSIVVEEVSAL</sequence>
<dbReference type="EMBL" id="FNDE01000042">
    <property type="protein sequence ID" value="SDH67349.1"/>
    <property type="molecule type" value="Genomic_DNA"/>
</dbReference>